<comment type="caution">
    <text evidence="1">The sequence shown here is derived from an EMBL/GenBank/DDBJ whole genome shotgun (WGS) entry which is preliminary data.</text>
</comment>
<evidence type="ECO:0000313" key="2">
    <source>
        <dbReference type="Proteomes" id="UP001457282"/>
    </source>
</evidence>
<reference evidence="1 2" key="1">
    <citation type="journal article" date="2023" name="G3 (Bethesda)">
        <title>A chromosome-length genome assembly and annotation of blackberry (Rubus argutus, cv. 'Hillquist').</title>
        <authorList>
            <person name="Bruna T."/>
            <person name="Aryal R."/>
            <person name="Dudchenko O."/>
            <person name="Sargent D.J."/>
            <person name="Mead D."/>
            <person name="Buti M."/>
            <person name="Cavallini A."/>
            <person name="Hytonen T."/>
            <person name="Andres J."/>
            <person name="Pham M."/>
            <person name="Weisz D."/>
            <person name="Mascagni F."/>
            <person name="Usai G."/>
            <person name="Natali L."/>
            <person name="Bassil N."/>
            <person name="Fernandez G.E."/>
            <person name="Lomsadze A."/>
            <person name="Armour M."/>
            <person name="Olukolu B."/>
            <person name="Poorten T."/>
            <person name="Britton C."/>
            <person name="Davik J."/>
            <person name="Ashrafi H."/>
            <person name="Aiden E.L."/>
            <person name="Borodovsky M."/>
            <person name="Worthington M."/>
        </authorList>
    </citation>
    <scope>NUCLEOTIDE SEQUENCE [LARGE SCALE GENOMIC DNA]</scope>
    <source>
        <strain evidence="1">PI 553951</strain>
    </source>
</reference>
<name>A0AAW1X2V9_RUBAR</name>
<gene>
    <name evidence="1" type="ORF">M0R45_027077</name>
</gene>
<organism evidence="1 2">
    <name type="scientific">Rubus argutus</name>
    <name type="common">Southern blackberry</name>
    <dbReference type="NCBI Taxonomy" id="59490"/>
    <lineage>
        <taxon>Eukaryota</taxon>
        <taxon>Viridiplantae</taxon>
        <taxon>Streptophyta</taxon>
        <taxon>Embryophyta</taxon>
        <taxon>Tracheophyta</taxon>
        <taxon>Spermatophyta</taxon>
        <taxon>Magnoliopsida</taxon>
        <taxon>eudicotyledons</taxon>
        <taxon>Gunneridae</taxon>
        <taxon>Pentapetalae</taxon>
        <taxon>rosids</taxon>
        <taxon>fabids</taxon>
        <taxon>Rosales</taxon>
        <taxon>Rosaceae</taxon>
        <taxon>Rosoideae</taxon>
        <taxon>Rosoideae incertae sedis</taxon>
        <taxon>Rubus</taxon>
    </lineage>
</organism>
<evidence type="ECO:0000313" key="1">
    <source>
        <dbReference type="EMBL" id="KAK9930017.1"/>
    </source>
</evidence>
<dbReference type="Proteomes" id="UP001457282">
    <property type="component" value="Unassembled WGS sequence"/>
</dbReference>
<keyword evidence="2" id="KW-1185">Reference proteome</keyword>
<sequence length="88" mass="10143">MASSSFYLRRRSRSSASDFLHHLRVLSQSRSQFHSQPPARQFHLLVNPKLFSHLSRSSASFFALTRTLTHSPCLDRPGRSIGGFELWR</sequence>
<protein>
    <submittedName>
        <fullName evidence="1">Uncharacterized protein</fullName>
    </submittedName>
</protein>
<accession>A0AAW1X2V9</accession>
<proteinExistence type="predicted"/>
<dbReference type="AlphaFoldDB" id="A0AAW1X2V9"/>
<dbReference type="EMBL" id="JBEDUW010000005">
    <property type="protein sequence ID" value="KAK9930017.1"/>
    <property type="molecule type" value="Genomic_DNA"/>
</dbReference>